<evidence type="ECO:0008006" key="11">
    <source>
        <dbReference type="Google" id="ProtNLM"/>
    </source>
</evidence>
<evidence type="ECO:0000313" key="10">
    <source>
        <dbReference type="Proteomes" id="UP000712600"/>
    </source>
</evidence>
<sequence length="477" mass="52974">METHGLFEIIKYNGPHTCPPIEPKNSDSEFEADEIERLVRRHPTLSFSELKNWWKANIGYELETSEVRVAKEKAIRRAFGDQSFEDLPSRGSLSAGHVYTKPVADKLEQFRTATATYIVIPLDNNTFKVSEEASEDDDEWIVQLSGDYSCCTCGNFQSHKFPCLHALAVCEQLKINPLQYVDNCYTFERNYKTYAATFSPVPELSAWPEASGVPRLFPPVIPKLPPPSPPSSSSSNESVDSDSGDEPSTDDENAEGGKIIFFGEKNHLFDFNDVIRGSAVVLGKGAFGTTLEVTIEDTSTSTITTVVVKVLTEVVVGRREFEQQMEIIGKIRHDNVAELEAYCYSKDEKLKLAIYSYNRQGSLFKMLHGNRGMNDRVPLDWEARLRIATGAARGLAKIHEANDGTFNHGNIKSSNIFLDSRSYGCIGDTGLAAIMKSLPQTTCLASGYHAPEVEDASHQHSFQVKLGCNPQVKIPSK</sequence>
<feature type="binding site" evidence="5">
    <location>
        <position position="309"/>
    </location>
    <ligand>
        <name>ATP</name>
        <dbReference type="ChEBI" id="CHEBI:30616"/>
    </ligand>
</feature>
<feature type="region of interest" description="Disordered" evidence="6">
    <location>
        <begin position="218"/>
        <end position="255"/>
    </location>
</feature>
<evidence type="ECO:0000256" key="5">
    <source>
        <dbReference type="PROSITE-ProRule" id="PRU10141"/>
    </source>
</evidence>
<dbReference type="Proteomes" id="UP000712600">
    <property type="component" value="Unassembled WGS sequence"/>
</dbReference>
<dbReference type="PROSITE" id="PS00107">
    <property type="entry name" value="PROTEIN_KINASE_ATP"/>
    <property type="match status" value="1"/>
</dbReference>
<evidence type="ECO:0000256" key="2">
    <source>
        <dbReference type="ARBA" id="ARBA00022771"/>
    </source>
</evidence>
<keyword evidence="5" id="KW-0067">ATP-binding</keyword>
<feature type="domain" description="SWIM-type" evidence="8">
    <location>
        <begin position="140"/>
        <end position="174"/>
    </location>
</feature>
<keyword evidence="2 4" id="KW-0863">Zinc-finger</keyword>
<name>A0A8S9RUY5_BRACR</name>
<gene>
    <name evidence="9" type="ORF">F2Q69_00031733</name>
</gene>
<evidence type="ECO:0000256" key="3">
    <source>
        <dbReference type="ARBA" id="ARBA00022833"/>
    </source>
</evidence>
<dbReference type="InterPro" id="IPR006564">
    <property type="entry name" value="Znf_PMZ"/>
</dbReference>
<evidence type="ECO:0000259" key="8">
    <source>
        <dbReference type="PROSITE" id="PS50966"/>
    </source>
</evidence>
<evidence type="ECO:0000259" key="7">
    <source>
        <dbReference type="PROSITE" id="PS50011"/>
    </source>
</evidence>
<evidence type="ECO:0000313" key="9">
    <source>
        <dbReference type="EMBL" id="KAF3583514.1"/>
    </source>
</evidence>
<dbReference type="SUPFAM" id="SSF56112">
    <property type="entry name" value="Protein kinase-like (PK-like)"/>
    <property type="match status" value="1"/>
</dbReference>
<keyword evidence="3" id="KW-0862">Zinc</keyword>
<dbReference type="PROSITE" id="PS50011">
    <property type="entry name" value="PROTEIN_KINASE_DOM"/>
    <property type="match status" value="1"/>
</dbReference>
<keyword evidence="1" id="KW-0479">Metal-binding</keyword>
<feature type="compositionally biased region" description="Pro residues" evidence="6">
    <location>
        <begin position="218"/>
        <end position="230"/>
    </location>
</feature>
<dbReference type="InterPro" id="IPR011009">
    <property type="entry name" value="Kinase-like_dom_sf"/>
</dbReference>
<dbReference type="GO" id="GO:0008270">
    <property type="term" value="F:zinc ion binding"/>
    <property type="evidence" value="ECO:0007669"/>
    <property type="project" value="UniProtKB-KW"/>
</dbReference>
<dbReference type="PANTHER" id="PTHR48010:SF48">
    <property type="entry name" value="PROTEIN KINASE DOMAIN-CONTAINING PROTEIN"/>
    <property type="match status" value="1"/>
</dbReference>
<dbReference type="Pfam" id="PF04434">
    <property type="entry name" value="SWIM"/>
    <property type="match status" value="1"/>
</dbReference>
<keyword evidence="5" id="KW-0547">Nucleotide-binding</keyword>
<protein>
    <recommendedName>
        <fullName evidence="11">SWIM-type domain-containing protein</fullName>
    </recommendedName>
</protein>
<evidence type="ECO:0000256" key="4">
    <source>
        <dbReference type="PROSITE-ProRule" id="PRU00325"/>
    </source>
</evidence>
<dbReference type="InterPro" id="IPR017441">
    <property type="entry name" value="Protein_kinase_ATP_BS"/>
</dbReference>
<dbReference type="AlphaFoldDB" id="A0A8S9RUY5"/>
<feature type="domain" description="Protein kinase" evidence="7">
    <location>
        <begin position="276"/>
        <end position="477"/>
    </location>
</feature>
<proteinExistence type="predicted"/>
<dbReference type="InterPro" id="IPR001245">
    <property type="entry name" value="Ser-Thr/Tyr_kinase_cat_dom"/>
</dbReference>
<comment type="caution">
    <text evidence="9">The sequence shown here is derived from an EMBL/GenBank/DDBJ whole genome shotgun (WGS) entry which is preliminary data.</text>
</comment>
<dbReference type="EMBL" id="QGKX02000088">
    <property type="protein sequence ID" value="KAF3583514.1"/>
    <property type="molecule type" value="Genomic_DNA"/>
</dbReference>
<evidence type="ECO:0000256" key="6">
    <source>
        <dbReference type="SAM" id="MobiDB-lite"/>
    </source>
</evidence>
<organism evidence="9 10">
    <name type="scientific">Brassica cretica</name>
    <name type="common">Mustard</name>
    <dbReference type="NCBI Taxonomy" id="69181"/>
    <lineage>
        <taxon>Eukaryota</taxon>
        <taxon>Viridiplantae</taxon>
        <taxon>Streptophyta</taxon>
        <taxon>Embryophyta</taxon>
        <taxon>Tracheophyta</taxon>
        <taxon>Spermatophyta</taxon>
        <taxon>Magnoliopsida</taxon>
        <taxon>eudicotyledons</taxon>
        <taxon>Gunneridae</taxon>
        <taxon>Pentapetalae</taxon>
        <taxon>rosids</taxon>
        <taxon>malvids</taxon>
        <taxon>Brassicales</taxon>
        <taxon>Brassicaceae</taxon>
        <taxon>Brassiceae</taxon>
        <taxon>Brassica</taxon>
    </lineage>
</organism>
<dbReference type="PROSITE" id="PS50966">
    <property type="entry name" value="ZF_SWIM"/>
    <property type="match status" value="1"/>
</dbReference>
<dbReference type="GO" id="GO:0004672">
    <property type="term" value="F:protein kinase activity"/>
    <property type="evidence" value="ECO:0007669"/>
    <property type="project" value="InterPro"/>
</dbReference>
<dbReference type="Gene3D" id="1.10.510.10">
    <property type="entry name" value="Transferase(Phosphotransferase) domain 1"/>
    <property type="match status" value="1"/>
</dbReference>
<dbReference type="Pfam" id="PF07714">
    <property type="entry name" value="PK_Tyr_Ser-Thr"/>
    <property type="match status" value="1"/>
</dbReference>
<dbReference type="SMART" id="SM00575">
    <property type="entry name" value="ZnF_PMZ"/>
    <property type="match status" value="1"/>
</dbReference>
<accession>A0A8S9RUY5</accession>
<dbReference type="InterPro" id="IPR000719">
    <property type="entry name" value="Prot_kinase_dom"/>
</dbReference>
<feature type="compositionally biased region" description="Acidic residues" evidence="6">
    <location>
        <begin position="239"/>
        <end position="254"/>
    </location>
</feature>
<dbReference type="GO" id="GO:0005524">
    <property type="term" value="F:ATP binding"/>
    <property type="evidence" value="ECO:0007669"/>
    <property type="project" value="UniProtKB-UniRule"/>
</dbReference>
<evidence type="ECO:0000256" key="1">
    <source>
        <dbReference type="ARBA" id="ARBA00022723"/>
    </source>
</evidence>
<dbReference type="InterPro" id="IPR050994">
    <property type="entry name" value="At_inactive_RLKs"/>
</dbReference>
<dbReference type="InterPro" id="IPR007527">
    <property type="entry name" value="Znf_SWIM"/>
</dbReference>
<dbReference type="PANTHER" id="PTHR48010">
    <property type="entry name" value="OS05G0588300 PROTEIN"/>
    <property type="match status" value="1"/>
</dbReference>
<reference evidence="9" key="1">
    <citation type="submission" date="2019-12" db="EMBL/GenBank/DDBJ databases">
        <title>Genome sequencing and annotation of Brassica cretica.</title>
        <authorList>
            <person name="Studholme D.J."/>
            <person name="Sarris P."/>
        </authorList>
    </citation>
    <scope>NUCLEOTIDE SEQUENCE</scope>
    <source>
        <strain evidence="9">PFS-109/04</strain>
        <tissue evidence="9">Leaf</tissue>
    </source>
</reference>